<protein>
    <recommendedName>
        <fullName evidence="5">Archease domain-containing protein</fullName>
    </recommendedName>
</protein>
<dbReference type="Proteomes" id="UP000176404">
    <property type="component" value="Unassembled WGS sequence"/>
</dbReference>
<evidence type="ECO:0000259" key="5">
    <source>
        <dbReference type="Pfam" id="PF01951"/>
    </source>
</evidence>
<evidence type="ECO:0000256" key="1">
    <source>
        <dbReference type="ARBA" id="ARBA00007963"/>
    </source>
</evidence>
<feature type="domain" description="Archease" evidence="5">
    <location>
        <begin position="5"/>
        <end position="145"/>
    </location>
</feature>
<keyword evidence="2" id="KW-0819">tRNA processing</keyword>
<comment type="caution">
    <text evidence="6">The sequence shown here is derived from an EMBL/GenBank/DDBJ whole genome shotgun (WGS) entry which is preliminary data.</text>
</comment>
<dbReference type="InterPro" id="IPR036820">
    <property type="entry name" value="Archease_dom_sf"/>
</dbReference>
<accession>A0A1F8B9U3</accession>
<dbReference type="GO" id="GO:0046872">
    <property type="term" value="F:metal ion binding"/>
    <property type="evidence" value="ECO:0007669"/>
    <property type="project" value="UniProtKB-KW"/>
</dbReference>
<comment type="similarity">
    <text evidence="1">Belongs to the archease family.</text>
</comment>
<dbReference type="Gene3D" id="3.55.10.10">
    <property type="entry name" value="Archease domain"/>
    <property type="match status" value="1"/>
</dbReference>
<proteinExistence type="inferred from homology"/>
<keyword evidence="4" id="KW-0106">Calcium</keyword>
<reference evidence="6 7" key="1">
    <citation type="journal article" date="2016" name="Nat. Commun.">
        <title>Thousands of microbial genomes shed light on interconnected biogeochemical processes in an aquifer system.</title>
        <authorList>
            <person name="Anantharaman K."/>
            <person name="Brown C.T."/>
            <person name="Hug L.A."/>
            <person name="Sharon I."/>
            <person name="Castelle C.J."/>
            <person name="Probst A.J."/>
            <person name="Thomas B.C."/>
            <person name="Singh A."/>
            <person name="Wilkins M.J."/>
            <person name="Karaoz U."/>
            <person name="Brodie E.L."/>
            <person name="Williams K.H."/>
            <person name="Hubbard S.S."/>
            <person name="Banfield J.F."/>
        </authorList>
    </citation>
    <scope>NUCLEOTIDE SEQUENCE [LARGE SCALE GENOMIC DNA]</scope>
</reference>
<gene>
    <name evidence="6" type="ORF">A2892_01415</name>
</gene>
<evidence type="ECO:0000313" key="7">
    <source>
        <dbReference type="Proteomes" id="UP000176404"/>
    </source>
</evidence>
<organism evidence="6 7">
    <name type="scientific">Candidatus Woesebacteria bacterium RIFCSPLOWO2_01_FULL_39_10b</name>
    <dbReference type="NCBI Taxonomy" id="1802517"/>
    <lineage>
        <taxon>Bacteria</taxon>
        <taxon>Candidatus Woeseibacteriota</taxon>
    </lineage>
</organism>
<name>A0A1F8B9U3_9BACT</name>
<dbReference type="AlphaFoldDB" id="A0A1F8B9U3"/>
<dbReference type="PANTHER" id="PTHR12682:SF11">
    <property type="entry name" value="PROTEIN ARCHEASE"/>
    <property type="match status" value="1"/>
</dbReference>
<dbReference type="InterPro" id="IPR023572">
    <property type="entry name" value="Archease_dom"/>
</dbReference>
<evidence type="ECO:0000313" key="6">
    <source>
        <dbReference type="EMBL" id="OGM60816.1"/>
    </source>
</evidence>
<keyword evidence="3" id="KW-0479">Metal-binding</keyword>
<dbReference type="PANTHER" id="PTHR12682">
    <property type="entry name" value="ARCHEASE"/>
    <property type="match status" value="1"/>
</dbReference>
<evidence type="ECO:0000256" key="2">
    <source>
        <dbReference type="ARBA" id="ARBA00022694"/>
    </source>
</evidence>
<dbReference type="SUPFAM" id="SSF69819">
    <property type="entry name" value="MTH1598-like"/>
    <property type="match status" value="1"/>
</dbReference>
<dbReference type="EMBL" id="MGHD01000003">
    <property type="protein sequence ID" value="OGM60816.1"/>
    <property type="molecule type" value="Genomic_DNA"/>
</dbReference>
<evidence type="ECO:0000256" key="3">
    <source>
        <dbReference type="ARBA" id="ARBA00022723"/>
    </source>
</evidence>
<dbReference type="GO" id="GO:0008033">
    <property type="term" value="P:tRNA processing"/>
    <property type="evidence" value="ECO:0007669"/>
    <property type="project" value="UniProtKB-KW"/>
</dbReference>
<sequence>MIKKFRFLPDIATADIAFEAYGKDYGELFESVGLALETTMVSLDSLKSLKTQSIKLSNKSLENLLLSFLEELVFLKDAEQMLFNQIKCEVKKSGKLYVVNCKLSGEKIDPKKHKLGVDVKAVTKHLFSLKKLSSASFVCRVVLDV</sequence>
<dbReference type="Pfam" id="PF01951">
    <property type="entry name" value="Archease"/>
    <property type="match status" value="1"/>
</dbReference>
<dbReference type="InterPro" id="IPR002804">
    <property type="entry name" value="Archease"/>
</dbReference>
<dbReference type="STRING" id="1802517.A2892_01415"/>
<evidence type="ECO:0000256" key="4">
    <source>
        <dbReference type="ARBA" id="ARBA00022837"/>
    </source>
</evidence>